<dbReference type="InterPro" id="IPR000873">
    <property type="entry name" value="AMP-dep_synth/lig_dom"/>
</dbReference>
<dbReference type="PANTHER" id="PTHR24096">
    <property type="entry name" value="LONG-CHAIN-FATTY-ACID--COA LIGASE"/>
    <property type="match status" value="1"/>
</dbReference>
<dbReference type="SUPFAM" id="SSF56801">
    <property type="entry name" value="Acetyl-CoA synthetase-like"/>
    <property type="match status" value="1"/>
</dbReference>
<protein>
    <recommendedName>
        <fullName evidence="6">4-coumarate-CoA ligase</fullName>
    </recommendedName>
</protein>
<dbReference type="VEuPathDB" id="FungiDB:Z519_11932"/>
<evidence type="ECO:0008006" key="6">
    <source>
        <dbReference type="Google" id="ProtNLM"/>
    </source>
</evidence>
<dbReference type="GO" id="GO:0016405">
    <property type="term" value="F:CoA-ligase activity"/>
    <property type="evidence" value="ECO:0007669"/>
    <property type="project" value="TreeGrafter"/>
</dbReference>
<feature type="domain" description="AMP-dependent synthetase/ligase" evidence="2">
    <location>
        <begin position="29"/>
        <end position="393"/>
    </location>
</feature>
<sequence length="542" mass="60212">MVFGPQVKVSISTKDIASFVLDNPKYDVDQPIYIDTLDETRWYSARKARTAVRRLVAGFHALGLKQGDCVLINSMADIDYSILFLSIIAAGGIVCGSNPYYSEAESLHQLKRVTPRFIFTEVDFLDKMQSCAAKCEIGCNCIFIFDHRDPTIPGGFQSWRRLLEYGDSDWVRFTDDKTSRHTIAAYVMSSGTTGLPKAVVLSHYNIVAALTLGYDQERKAFEVRRILCFPQFATAAIYSNHFCPLRRGEVCFVMRRYETTAFLQNISKFKITEISVLPPILVQVLHSPLGTKETLRSLRYVHGGGAAMPKTLVDRLRSLLPEGTPCTSIWGLSEASGIGTCFFWPEHDDTGSIGRLLPGLSAKLIDREGNDTSEFNKRGELCIKGPTVMLGYLNDTVSTNATIDPEGWLRTGDICYCDAQTKKWYIVDRIKDLIKVNAFQVAPAELEEILLQHPDIADAAVIGISIPEAATELPRAYVVPRQSVGAGLTEDMVKAFVAAKVVKYKRLEGGVRFVSSIPKALSGKILKNPLRDLARKESKTKL</sequence>
<dbReference type="CDD" id="cd05911">
    <property type="entry name" value="Firefly_Luc_like"/>
    <property type="match status" value="1"/>
</dbReference>
<organism evidence="4 5">
    <name type="scientific">Cladophialophora bantiana (strain ATCC 10958 / CBS 173.52 / CDC B-1940 / NIH 8579)</name>
    <name type="common">Xylohypha bantiana</name>
    <dbReference type="NCBI Taxonomy" id="1442370"/>
    <lineage>
        <taxon>Eukaryota</taxon>
        <taxon>Fungi</taxon>
        <taxon>Dikarya</taxon>
        <taxon>Ascomycota</taxon>
        <taxon>Pezizomycotina</taxon>
        <taxon>Eurotiomycetes</taxon>
        <taxon>Chaetothyriomycetidae</taxon>
        <taxon>Chaetothyriales</taxon>
        <taxon>Herpotrichiellaceae</taxon>
        <taxon>Cladophialophora</taxon>
    </lineage>
</organism>
<dbReference type="Pfam" id="PF00501">
    <property type="entry name" value="AMP-binding"/>
    <property type="match status" value="1"/>
</dbReference>
<dbReference type="FunFam" id="3.30.300.30:FF:000007">
    <property type="entry name" value="4-coumarate--CoA ligase 2"/>
    <property type="match status" value="1"/>
</dbReference>
<dbReference type="PANTHER" id="PTHR24096:SF265">
    <property type="entry name" value="ENZYME, PUTATIVE (AFU_ORTHOLOGUE AFUA_5G14270)-RELATED"/>
    <property type="match status" value="1"/>
</dbReference>
<dbReference type="Pfam" id="PF13193">
    <property type="entry name" value="AMP-binding_C"/>
    <property type="match status" value="1"/>
</dbReference>
<proteinExistence type="inferred from homology"/>
<dbReference type="EMBL" id="KN847003">
    <property type="protein sequence ID" value="KIW87607.1"/>
    <property type="molecule type" value="Genomic_DNA"/>
</dbReference>
<dbReference type="OrthoDB" id="6509636at2759"/>
<reference evidence="4" key="1">
    <citation type="submission" date="2015-01" db="EMBL/GenBank/DDBJ databases">
        <title>The Genome Sequence of Cladophialophora bantiana CBS 173.52.</title>
        <authorList>
            <consortium name="The Broad Institute Genomics Platform"/>
            <person name="Cuomo C."/>
            <person name="de Hoog S."/>
            <person name="Gorbushina A."/>
            <person name="Stielow B."/>
            <person name="Teixiera M."/>
            <person name="Abouelleil A."/>
            <person name="Chapman S.B."/>
            <person name="Priest M."/>
            <person name="Young S.K."/>
            <person name="Wortman J."/>
            <person name="Nusbaum C."/>
            <person name="Birren B."/>
        </authorList>
    </citation>
    <scope>NUCLEOTIDE SEQUENCE [LARGE SCALE GENOMIC DNA]</scope>
    <source>
        <strain evidence="4">CBS 173.52</strain>
    </source>
</reference>
<dbReference type="InterPro" id="IPR020845">
    <property type="entry name" value="AMP-binding_CS"/>
</dbReference>
<dbReference type="Gene3D" id="3.30.300.30">
    <property type="match status" value="1"/>
</dbReference>
<keyword evidence="5" id="KW-1185">Reference proteome</keyword>
<dbReference type="Gene3D" id="3.40.50.12780">
    <property type="entry name" value="N-terminal domain of ligase-like"/>
    <property type="match status" value="1"/>
</dbReference>
<dbReference type="Proteomes" id="UP000053789">
    <property type="component" value="Unassembled WGS sequence"/>
</dbReference>
<evidence type="ECO:0000313" key="4">
    <source>
        <dbReference type="EMBL" id="KIW87607.1"/>
    </source>
</evidence>
<dbReference type="PROSITE" id="PS00455">
    <property type="entry name" value="AMP_BINDING"/>
    <property type="match status" value="1"/>
</dbReference>
<gene>
    <name evidence="4" type="ORF">Z519_11932</name>
</gene>
<dbReference type="GeneID" id="27704860"/>
<dbReference type="InterPro" id="IPR045851">
    <property type="entry name" value="AMP-bd_C_sf"/>
</dbReference>
<name>A0A0D2FLM5_CLAB1</name>
<comment type="similarity">
    <text evidence="1">Belongs to the ATP-dependent AMP-binding enzyme family.</text>
</comment>
<dbReference type="GO" id="GO:0019748">
    <property type="term" value="P:secondary metabolic process"/>
    <property type="evidence" value="ECO:0007669"/>
    <property type="project" value="TreeGrafter"/>
</dbReference>
<dbReference type="InterPro" id="IPR042099">
    <property type="entry name" value="ANL_N_sf"/>
</dbReference>
<evidence type="ECO:0000256" key="1">
    <source>
        <dbReference type="ARBA" id="ARBA00006432"/>
    </source>
</evidence>
<accession>A0A0D2FLM5</accession>
<feature type="domain" description="AMP-binding enzyme C-terminal" evidence="3">
    <location>
        <begin position="445"/>
        <end position="524"/>
    </location>
</feature>
<evidence type="ECO:0000259" key="3">
    <source>
        <dbReference type="Pfam" id="PF13193"/>
    </source>
</evidence>
<dbReference type="RefSeq" id="XP_016614276.1">
    <property type="nucleotide sequence ID" value="XM_016769640.1"/>
</dbReference>
<evidence type="ECO:0000313" key="5">
    <source>
        <dbReference type="Proteomes" id="UP000053789"/>
    </source>
</evidence>
<dbReference type="AlphaFoldDB" id="A0A0D2FLM5"/>
<evidence type="ECO:0000259" key="2">
    <source>
        <dbReference type="Pfam" id="PF00501"/>
    </source>
</evidence>
<dbReference type="HOGENOM" id="CLU_000022_59_2_1"/>
<dbReference type="InterPro" id="IPR025110">
    <property type="entry name" value="AMP-bd_C"/>
</dbReference>